<sequence length="198" mass="20140">MGACATKPKATEGGSAPVTREETMPEEKMEDVVKETGGGGGGGGGESDCQSLGVLMREVELGEAAPEHPVEHLQISATTVAELAAAENSAVLLEEQETITAAAARSTAVVEQLEKVEDDAATPETDGKHTAIVDKEPVVAAAVEPPKGDNDAAVEKPIAAVETEAKLAQSSITTAAESEDGPKRGEPNPTASESNALD</sequence>
<protein>
    <submittedName>
        <fullName evidence="2">Uncharacterized protein</fullName>
    </submittedName>
</protein>
<feature type="region of interest" description="Disordered" evidence="1">
    <location>
        <begin position="165"/>
        <end position="198"/>
    </location>
</feature>
<dbReference type="EMBL" id="CP097510">
    <property type="protein sequence ID" value="URE37783.1"/>
    <property type="molecule type" value="Genomic_DNA"/>
</dbReference>
<evidence type="ECO:0000256" key="1">
    <source>
        <dbReference type="SAM" id="MobiDB-lite"/>
    </source>
</evidence>
<reference evidence="2" key="1">
    <citation type="submission" date="2022-05" db="EMBL/GenBank/DDBJ databases">
        <title>The Musa troglodytarum L. genome provides insights into the mechanism of non-climacteric behaviour and enrichment of carotenoids.</title>
        <authorList>
            <person name="Wang J."/>
        </authorList>
    </citation>
    <scope>NUCLEOTIDE SEQUENCE</scope>
    <source>
        <tissue evidence="2">Leaf</tissue>
    </source>
</reference>
<keyword evidence="3" id="KW-1185">Reference proteome</keyword>
<accession>A0A9E7HVE7</accession>
<proteinExistence type="predicted"/>
<feature type="compositionally biased region" description="Basic and acidic residues" evidence="1">
    <location>
        <begin position="19"/>
        <end position="34"/>
    </location>
</feature>
<evidence type="ECO:0000313" key="2">
    <source>
        <dbReference type="EMBL" id="URE37783.1"/>
    </source>
</evidence>
<evidence type="ECO:0000313" key="3">
    <source>
        <dbReference type="Proteomes" id="UP001055439"/>
    </source>
</evidence>
<dbReference type="Proteomes" id="UP001055439">
    <property type="component" value="Chromosome 8"/>
</dbReference>
<organism evidence="2 3">
    <name type="scientific">Musa troglodytarum</name>
    <name type="common">fe'i banana</name>
    <dbReference type="NCBI Taxonomy" id="320322"/>
    <lineage>
        <taxon>Eukaryota</taxon>
        <taxon>Viridiplantae</taxon>
        <taxon>Streptophyta</taxon>
        <taxon>Embryophyta</taxon>
        <taxon>Tracheophyta</taxon>
        <taxon>Spermatophyta</taxon>
        <taxon>Magnoliopsida</taxon>
        <taxon>Liliopsida</taxon>
        <taxon>Zingiberales</taxon>
        <taxon>Musaceae</taxon>
        <taxon>Musa</taxon>
    </lineage>
</organism>
<dbReference type="AlphaFoldDB" id="A0A9E7HVE7"/>
<feature type="compositionally biased region" description="Gly residues" evidence="1">
    <location>
        <begin position="36"/>
        <end position="46"/>
    </location>
</feature>
<gene>
    <name evidence="2" type="ORF">MUK42_33034</name>
</gene>
<dbReference type="OrthoDB" id="782222at2759"/>
<feature type="region of interest" description="Disordered" evidence="1">
    <location>
        <begin position="1"/>
        <end position="50"/>
    </location>
</feature>
<feature type="compositionally biased region" description="Polar residues" evidence="1">
    <location>
        <begin position="189"/>
        <end position="198"/>
    </location>
</feature>
<name>A0A9E7HVE7_9LILI</name>